<feature type="domain" description="RING-type" evidence="10">
    <location>
        <begin position="7"/>
        <end position="45"/>
    </location>
</feature>
<comment type="caution">
    <text evidence="11">The sequence shown here is derived from an EMBL/GenBank/DDBJ whole genome shotgun (WGS) entry which is preliminary data.</text>
</comment>
<evidence type="ECO:0000256" key="2">
    <source>
        <dbReference type="ARBA" id="ARBA00004906"/>
    </source>
</evidence>
<dbReference type="EC" id="2.3.2.27" evidence="9"/>
<evidence type="ECO:0000256" key="4">
    <source>
        <dbReference type="ARBA" id="ARBA00022679"/>
    </source>
</evidence>
<accession>A0ABN8M0U7</accession>
<dbReference type="PROSITE" id="PS00518">
    <property type="entry name" value="ZF_RING_1"/>
    <property type="match status" value="1"/>
</dbReference>
<dbReference type="Gene3D" id="3.30.390.130">
    <property type="match status" value="1"/>
</dbReference>
<dbReference type="InterPro" id="IPR017907">
    <property type="entry name" value="Znf_RING_CS"/>
</dbReference>
<dbReference type="PANTHER" id="PTHR12622">
    <property type="entry name" value="DELTEX-RELATED"/>
    <property type="match status" value="1"/>
</dbReference>
<name>A0ABN8M0U7_9CNID</name>
<dbReference type="EMBL" id="CALNXI010000227">
    <property type="protein sequence ID" value="CAH3022635.1"/>
    <property type="molecule type" value="Genomic_DNA"/>
</dbReference>
<keyword evidence="7 9" id="KW-0862">Zinc</keyword>
<keyword evidence="12" id="KW-1185">Reference proteome</keyword>
<dbReference type="PROSITE" id="PS50089">
    <property type="entry name" value="ZF_RING_2"/>
    <property type="match status" value="1"/>
</dbReference>
<comment type="pathway">
    <text evidence="2 9">Protein modification; protein ubiquitination.</text>
</comment>
<evidence type="ECO:0000256" key="1">
    <source>
        <dbReference type="ARBA" id="ARBA00000900"/>
    </source>
</evidence>
<comment type="similarity">
    <text evidence="3 9">Belongs to the Deltex family.</text>
</comment>
<keyword evidence="5 9" id="KW-0479">Metal-binding</keyword>
<dbReference type="SUPFAM" id="SSF57850">
    <property type="entry name" value="RING/U-box"/>
    <property type="match status" value="1"/>
</dbReference>
<dbReference type="Proteomes" id="UP001159427">
    <property type="component" value="Unassembled WGS sequence"/>
</dbReference>
<dbReference type="Gene3D" id="3.30.40.10">
    <property type="entry name" value="Zinc/RING finger domain, C3HC4 (zinc finger)"/>
    <property type="match status" value="1"/>
</dbReference>
<comment type="subcellular location">
    <subcellularLocation>
        <location evidence="9">Cytoplasm</location>
    </subcellularLocation>
</comment>
<dbReference type="InterPro" id="IPR039396">
    <property type="entry name" value="Deltex_C"/>
</dbReference>
<dbReference type="InterPro" id="IPR039399">
    <property type="entry name" value="Deltex_C_sf"/>
</dbReference>
<dbReference type="InterPro" id="IPR039398">
    <property type="entry name" value="Deltex_fam"/>
</dbReference>
<keyword evidence="9" id="KW-0963">Cytoplasm</keyword>
<dbReference type="Pfam" id="PF18102">
    <property type="entry name" value="DTC"/>
    <property type="match status" value="1"/>
</dbReference>
<dbReference type="InterPro" id="IPR013083">
    <property type="entry name" value="Znf_RING/FYVE/PHD"/>
</dbReference>
<dbReference type="InterPro" id="IPR001841">
    <property type="entry name" value="Znf_RING"/>
</dbReference>
<gene>
    <name evidence="11" type="ORF">PEVE_00016231</name>
</gene>
<keyword evidence="6 8" id="KW-0863">Zinc-finger</keyword>
<organism evidence="11 12">
    <name type="scientific">Porites evermanni</name>
    <dbReference type="NCBI Taxonomy" id="104178"/>
    <lineage>
        <taxon>Eukaryota</taxon>
        <taxon>Metazoa</taxon>
        <taxon>Cnidaria</taxon>
        <taxon>Anthozoa</taxon>
        <taxon>Hexacorallia</taxon>
        <taxon>Scleractinia</taxon>
        <taxon>Fungiina</taxon>
        <taxon>Poritidae</taxon>
        <taxon>Porites</taxon>
    </lineage>
</organism>
<sequence>MMAQNSCPICLDPMSSPKSLKCKHSFCLECIQTALNVCNRCPVCQQPQDVITRNQPRGQMTFYTDRNSVPGYEGYGKIVISYQFPSGVQGPEHPNPGQHY</sequence>
<keyword evidence="4 9" id="KW-0808">Transferase</keyword>
<evidence type="ECO:0000256" key="9">
    <source>
        <dbReference type="RuleBase" id="RU367105"/>
    </source>
</evidence>
<proteinExistence type="inferred from homology"/>
<reference evidence="11 12" key="1">
    <citation type="submission" date="2022-05" db="EMBL/GenBank/DDBJ databases">
        <authorList>
            <consortium name="Genoscope - CEA"/>
            <person name="William W."/>
        </authorList>
    </citation>
    <scope>NUCLEOTIDE SEQUENCE [LARGE SCALE GENOMIC DNA]</scope>
</reference>
<evidence type="ECO:0000256" key="8">
    <source>
        <dbReference type="PROSITE-ProRule" id="PRU00175"/>
    </source>
</evidence>
<evidence type="ECO:0000313" key="11">
    <source>
        <dbReference type="EMBL" id="CAH3022635.1"/>
    </source>
</evidence>
<comment type="catalytic activity">
    <reaction evidence="1 9">
        <text>S-ubiquitinyl-[E2 ubiquitin-conjugating enzyme]-L-cysteine + [acceptor protein]-L-lysine = [E2 ubiquitin-conjugating enzyme]-L-cysteine + N(6)-ubiquitinyl-[acceptor protein]-L-lysine.</text>
        <dbReference type="EC" id="2.3.2.27"/>
    </reaction>
</comment>
<evidence type="ECO:0000259" key="10">
    <source>
        <dbReference type="PROSITE" id="PS50089"/>
    </source>
</evidence>
<evidence type="ECO:0000256" key="5">
    <source>
        <dbReference type="ARBA" id="ARBA00022723"/>
    </source>
</evidence>
<evidence type="ECO:0000313" key="12">
    <source>
        <dbReference type="Proteomes" id="UP001159427"/>
    </source>
</evidence>
<dbReference type="SMART" id="SM00184">
    <property type="entry name" value="RING"/>
    <property type="match status" value="1"/>
</dbReference>
<evidence type="ECO:0000256" key="3">
    <source>
        <dbReference type="ARBA" id="ARBA00009413"/>
    </source>
</evidence>
<dbReference type="Pfam" id="PF13923">
    <property type="entry name" value="zf-C3HC4_2"/>
    <property type="match status" value="1"/>
</dbReference>
<evidence type="ECO:0000256" key="7">
    <source>
        <dbReference type="ARBA" id="ARBA00022833"/>
    </source>
</evidence>
<protein>
    <recommendedName>
        <fullName evidence="9">E3 ubiquitin-protein ligase</fullName>
        <ecNumber evidence="9">2.3.2.27</ecNumber>
    </recommendedName>
</protein>
<evidence type="ECO:0000256" key="6">
    <source>
        <dbReference type="ARBA" id="ARBA00022771"/>
    </source>
</evidence>